<sequence length="93" mass="10175">MLTGHPVAKSKSIDETISTVPISDTFSSNILHVQPTHCDDHRWLITSGNLSTTFTNGIGLVQENFLDPCFLEGLCGSITDISLYPKFLASQLH</sequence>
<gene>
    <name evidence="1" type="ORF">GDO81_011034</name>
</gene>
<evidence type="ECO:0000313" key="2">
    <source>
        <dbReference type="Proteomes" id="UP000824782"/>
    </source>
</evidence>
<organism evidence="1 2">
    <name type="scientific">Engystomops pustulosus</name>
    <name type="common">Tungara frog</name>
    <name type="synonym">Physalaemus pustulosus</name>
    <dbReference type="NCBI Taxonomy" id="76066"/>
    <lineage>
        <taxon>Eukaryota</taxon>
        <taxon>Metazoa</taxon>
        <taxon>Chordata</taxon>
        <taxon>Craniata</taxon>
        <taxon>Vertebrata</taxon>
        <taxon>Euteleostomi</taxon>
        <taxon>Amphibia</taxon>
        <taxon>Batrachia</taxon>
        <taxon>Anura</taxon>
        <taxon>Neobatrachia</taxon>
        <taxon>Hyloidea</taxon>
        <taxon>Leptodactylidae</taxon>
        <taxon>Leiuperinae</taxon>
        <taxon>Engystomops</taxon>
    </lineage>
</organism>
<keyword evidence="2" id="KW-1185">Reference proteome</keyword>
<dbReference type="EMBL" id="WNYA01000004">
    <property type="protein sequence ID" value="KAG8579736.1"/>
    <property type="molecule type" value="Genomic_DNA"/>
</dbReference>
<accession>A0AAV7C544</accession>
<evidence type="ECO:0000313" key="1">
    <source>
        <dbReference type="EMBL" id="KAG8579736.1"/>
    </source>
</evidence>
<proteinExistence type="predicted"/>
<name>A0AAV7C544_ENGPU</name>
<dbReference type="Proteomes" id="UP000824782">
    <property type="component" value="Unassembled WGS sequence"/>
</dbReference>
<protein>
    <submittedName>
        <fullName evidence="1">Uncharacterized protein</fullName>
    </submittedName>
</protein>
<comment type="caution">
    <text evidence="1">The sequence shown here is derived from an EMBL/GenBank/DDBJ whole genome shotgun (WGS) entry which is preliminary data.</text>
</comment>
<reference evidence="1" key="1">
    <citation type="thesis" date="2020" institute="ProQuest LLC" country="789 East Eisenhower Parkway, Ann Arbor, MI, USA">
        <title>Comparative Genomics and Chromosome Evolution.</title>
        <authorList>
            <person name="Mudd A.B."/>
        </authorList>
    </citation>
    <scope>NUCLEOTIDE SEQUENCE</scope>
    <source>
        <strain evidence="1">237g6f4</strain>
        <tissue evidence="1">Blood</tissue>
    </source>
</reference>
<dbReference type="AlphaFoldDB" id="A0AAV7C544"/>